<keyword evidence="1" id="KW-0812">Transmembrane</keyword>
<feature type="transmembrane region" description="Helical" evidence="1">
    <location>
        <begin position="50"/>
        <end position="67"/>
    </location>
</feature>
<evidence type="ECO:0000259" key="2">
    <source>
        <dbReference type="Pfam" id="PF04982"/>
    </source>
</evidence>
<dbReference type="EMBL" id="PVWJ01000002">
    <property type="protein sequence ID" value="PSB05208.1"/>
    <property type="molecule type" value="Genomic_DNA"/>
</dbReference>
<keyword evidence="1" id="KW-0472">Membrane</keyword>
<evidence type="ECO:0000313" key="4">
    <source>
        <dbReference type="Proteomes" id="UP000238762"/>
    </source>
</evidence>
<proteinExistence type="predicted"/>
<organism evidence="3 4">
    <name type="scientific">Merismopedia glauca CCAP 1448/3</name>
    <dbReference type="NCBI Taxonomy" id="1296344"/>
    <lineage>
        <taxon>Bacteria</taxon>
        <taxon>Bacillati</taxon>
        <taxon>Cyanobacteriota</taxon>
        <taxon>Cyanophyceae</taxon>
        <taxon>Synechococcales</taxon>
        <taxon>Merismopediaceae</taxon>
        <taxon>Merismopedia</taxon>
    </lineage>
</organism>
<comment type="caution">
    <text evidence="3">The sequence shown here is derived from an EMBL/GenBank/DDBJ whole genome shotgun (WGS) entry which is preliminary data.</text>
</comment>
<feature type="transmembrane region" description="Helical" evidence="1">
    <location>
        <begin position="102"/>
        <end position="120"/>
    </location>
</feature>
<feature type="transmembrane region" description="Helical" evidence="1">
    <location>
        <begin position="73"/>
        <end position="90"/>
    </location>
</feature>
<feature type="transmembrane region" description="Helical" evidence="1">
    <location>
        <begin position="161"/>
        <end position="182"/>
    </location>
</feature>
<gene>
    <name evidence="3" type="ORF">C7B64_00765</name>
</gene>
<feature type="domain" description="HPP transmembrane region" evidence="2">
    <location>
        <begin position="43"/>
        <end position="192"/>
    </location>
</feature>
<evidence type="ECO:0000256" key="1">
    <source>
        <dbReference type="SAM" id="Phobius"/>
    </source>
</evidence>
<dbReference type="OrthoDB" id="9811720at2"/>
<evidence type="ECO:0000313" key="3">
    <source>
        <dbReference type="EMBL" id="PSB05208.1"/>
    </source>
</evidence>
<accession>A0A2T1CAN0</accession>
<keyword evidence="1" id="KW-1133">Transmembrane helix</keyword>
<keyword evidence="4" id="KW-1185">Reference proteome</keyword>
<name>A0A2T1CAN0_9CYAN</name>
<dbReference type="AlphaFoldDB" id="A0A2T1CAN0"/>
<dbReference type="Pfam" id="PF04982">
    <property type="entry name" value="TM_HPP"/>
    <property type="match status" value="1"/>
</dbReference>
<sequence length="196" mass="21306">MTRISRHQQRWRKGTHLSRSHQKIVKYVASGWVRVKRGSIHQPKFSGQQLLLSYTGSFLAIATLAYLSASTSYPIVAAPFGATAVLVFAMPESPLSQPRNIIGGNCLGAVCAIASVQFFGTEPWVIALAVATAIQVMQVTKTLHPPGGAVALVGVMSQADWHFLIAPALAGSIAIVVCTYYFNNFIAKRPYPKHWL</sequence>
<reference evidence="3 4" key="2">
    <citation type="submission" date="2018-03" db="EMBL/GenBank/DDBJ databases">
        <title>The ancient ancestry and fast evolution of plastids.</title>
        <authorList>
            <person name="Moore K.R."/>
            <person name="Magnabosco C."/>
            <person name="Momper L."/>
            <person name="Gold D.A."/>
            <person name="Bosak T."/>
            <person name="Fournier G.P."/>
        </authorList>
    </citation>
    <scope>NUCLEOTIDE SEQUENCE [LARGE SCALE GENOMIC DNA]</scope>
    <source>
        <strain evidence="3 4">CCAP 1448/3</strain>
    </source>
</reference>
<dbReference type="PANTHER" id="PTHR33741:SF5">
    <property type="entry name" value="TRANSMEMBRANE PROTEIN DDB_G0269096-RELATED"/>
    <property type="match status" value="1"/>
</dbReference>
<dbReference type="RefSeq" id="WP_106286753.1">
    <property type="nucleotide sequence ID" value="NZ_CAWNTC010000104.1"/>
</dbReference>
<reference evidence="3 4" key="1">
    <citation type="submission" date="2018-02" db="EMBL/GenBank/DDBJ databases">
        <authorList>
            <person name="Cohen D.B."/>
            <person name="Kent A.D."/>
        </authorList>
    </citation>
    <scope>NUCLEOTIDE SEQUENCE [LARGE SCALE GENOMIC DNA]</scope>
    <source>
        <strain evidence="3 4">CCAP 1448/3</strain>
    </source>
</reference>
<dbReference type="Proteomes" id="UP000238762">
    <property type="component" value="Unassembled WGS sequence"/>
</dbReference>
<dbReference type="InterPro" id="IPR007065">
    <property type="entry name" value="HPP"/>
</dbReference>
<dbReference type="InterPro" id="IPR058581">
    <property type="entry name" value="TM_HPP"/>
</dbReference>
<dbReference type="PANTHER" id="PTHR33741">
    <property type="entry name" value="TRANSMEMBRANE PROTEIN DDB_G0269096-RELATED"/>
    <property type="match status" value="1"/>
</dbReference>
<protein>
    <submittedName>
        <fullName evidence="3">HPP family protein</fullName>
    </submittedName>
</protein>